<gene>
    <name evidence="2" type="primary">nucH</name>
    <name evidence="2" type="ORF">OJF2_55430</name>
</gene>
<dbReference type="Gene3D" id="2.40.50.90">
    <property type="match status" value="1"/>
</dbReference>
<sequence length="206" mass="23124">MIRRLVRKSLVCLVFLALILATVRSCPSTRPRGRGWRGRPEVSRPARTRVAIDPSRTWVEDGDTIRIDWPDGSREVVRLLGIDAPEISHKSRPGVGDQPYGRESLGFARHHLLRAHRLEMVRAGRRDRYDRTLAYVYADGVNYSALAVENHMAEPTIDRYGDNGFPDEAAEVRRAAERAGPPPFESPAIFRERNFGAVGRGLSRGG</sequence>
<evidence type="ECO:0000313" key="2">
    <source>
        <dbReference type="EMBL" id="QEH36958.1"/>
    </source>
</evidence>
<dbReference type="AlphaFoldDB" id="A0A5B9W8L6"/>
<dbReference type="Proteomes" id="UP000324233">
    <property type="component" value="Chromosome"/>
</dbReference>
<dbReference type="InterPro" id="IPR035437">
    <property type="entry name" value="SNase_OB-fold_sf"/>
</dbReference>
<keyword evidence="3" id="KW-1185">Reference proteome</keyword>
<dbReference type="PROSITE" id="PS01123">
    <property type="entry name" value="TNASE_1"/>
    <property type="match status" value="1"/>
</dbReference>
<dbReference type="Pfam" id="PF00565">
    <property type="entry name" value="SNase"/>
    <property type="match status" value="1"/>
</dbReference>
<dbReference type="InterPro" id="IPR016071">
    <property type="entry name" value="Staphylococal_nuclease_OB-fold"/>
</dbReference>
<dbReference type="SMART" id="SM00318">
    <property type="entry name" value="SNc"/>
    <property type="match status" value="1"/>
</dbReference>
<reference evidence="2 3" key="1">
    <citation type="submission" date="2019-08" db="EMBL/GenBank/DDBJ databases">
        <title>Deep-cultivation of Planctomycetes and their phenomic and genomic characterization uncovers novel biology.</title>
        <authorList>
            <person name="Wiegand S."/>
            <person name="Jogler M."/>
            <person name="Boedeker C."/>
            <person name="Pinto D."/>
            <person name="Vollmers J."/>
            <person name="Rivas-Marin E."/>
            <person name="Kohn T."/>
            <person name="Peeters S.H."/>
            <person name="Heuer A."/>
            <person name="Rast P."/>
            <person name="Oberbeckmann S."/>
            <person name="Bunk B."/>
            <person name="Jeske O."/>
            <person name="Meyerdierks A."/>
            <person name="Storesund J.E."/>
            <person name="Kallscheuer N."/>
            <person name="Luecker S."/>
            <person name="Lage O.M."/>
            <person name="Pohl T."/>
            <person name="Merkel B.J."/>
            <person name="Hornburger P."/>
            <person name="Mueller R.-W."/>
            <person name="Bruemmer F."/>
            <person name="Labrenz M."/>
            <person name="Spormann A.M."/>
            <person name="Op den Camp H."/>
            <person name="Overmann J."/>
            <person name="Amann R."/>
            <person name="Jetten M.S.M."/>
            <person name="Mascher T."/>
            <person name="Medema M.H."/>
            <person name="Devos D.P."/>
            <person name="Kaster A.-K."/>
            <person name="Ovreas L."/>
            <person name="Rohde M."/>
            <person name="Galperin M.Y."/>
            <person name="Jogler C."/>
        </authorList>
    </citation>
    <scope>NUCLEOTIDE SEQUENCE [LARGE SCALE GENOMIC DNA]</scope>
    <source>
        <strain evidence="2 3">OJF2</strain>
    </source>
</reference>
<keyword evidence="2" id="KW-0378">Hydrolase</keyword>
<name>A0A5B9W8L6_9BACT</name>
<dbReference type="KEGG" id="agv:OJF2_55430"/>
<dbReference type="GO" id="GO:0003676">
    <property type="term" value="F:nucleic acid binding"/>
    <property type="evidence" value="ECO:0007669"/>
    <property type="project" value="InterPro"/>
</dbReference>
<feature type="domain" description="TNase-like" evidence="1">
    <location>
        <begin position="59"/>
        <end position="179"/>
    </location>
</feature>
<evidence type="ECO:0000313" key="3">
    <source>
        <dbReference type="Proteomes" id="UP000324233"/>
    </source>
</evidence>
<dbReference type="EMBL" id="CP042997">
    <property type="protein sequence ID" value="QEH36958.1"/>
    <property type="molecule type" value="Genomic_DNA"/>
</dbReference>
<accession>A0A5B9W8L6</accession>
<evidence type="ECO:0000259" key="1">
    <source>
        <dbReference type="PROSITE" id="PS50830"/>
    </source>
</evidence>
<organism evidence="2 3">
    <name type="scientific">Aquisphaera giovannonii</name>
    <dbReference type="NCBI Taxonomy" id="406548"/>
    <lineage>
        <taxon>Bacteria</taxon>
        <taxon>Pseudomonadati</taxon>
        <taxon>Planctomycetota</taxon>
        <taxon>Planctomycetia</taxon>
        <taxon>Isosphaerales</taxon>
        <taxon>Isosphaeraceae</taxon>
        <taxon>Aquisphaera</taxon>
    </lineage>
</organism>
<protein>
    <submittedName>
        <fullName evidence="2">Thermonuclease</fullName>
        <ecNumber evidence="2">3.1.31.1</ecNumber>
    </submittedName>
</protein>
<dbReference type="OrthoDB" id="4376109at2"/>
<dbReference type="InterPro" id="IPR002071">
    <property type="entry name" value="Thermonucl_AS"/>
</dbReference>
<dbReference type="GO" id="GO:1990599">
    <property type="term" value="F:3' overhang single-stranded DNA endodeoxyribonuclease activity"/>
    <property type="evidence" value="ECO:0007669"/>
    <property type="project" value="UniProtKB-EC"/>
</dbReference>
<proteinExistence type="predicted"/>
<dbReference type="EC" id="3.1.31.1" evidence="2"/>
<dbReference type="SUPFAM" id="SSF50199">
    <property type="entry name" value="Staphylococcal nuclease"/>
    <property type="match status" value="1"/>
</dbReference>
<dbReference type="PROSITE" id="PS50830">
    <property type="entry name" value="TNASE_3"/>
    <property type="match status" value="1"/>
</dbReference>
<dbReference type="RefSeq" id="WP_148596581.1">
    <property type="nucleotide sequence ID" value="NZ_CP042997.1"/>
</dbReference>